<comment type="caution">
    <text evidence="2">The sequence shown here is derived from an EMBL/GenBank/DDBJ whole genome shotgun (WGS) entry which is preliminary data.</text>
</comment>
<evidence type="ECO:0000313" key="2">
    <source>
        <dbReference type="EMBL" id="PSJ79805.1"/>
    </source>
</evidence>
<organism evidence="2 3">
    <name type="scientific">Neisseria iguanae</name>
    <dbReference type="NCBI Taxonomy" id="90242"/>
    <lineage>
        <taxon>Bacteria</taxon>
        <taxon>Pseudomonadati</taxon>
        <taxon>Pseudomonadota</taxon>
        <taxon>Betaproteobacteria</taxon>
        <taxon>Neisseriales</taxon>
        <taxon>Neisseriaceae</taxon>
        <taxon>Neisseria</taxon>
    </lineage>
</organism>
<accession>A0A2P7TYM9</accession>
<sequence>METIIILGIIIVIFAVIGGEKKRQRTHRNRENGAGIPDKWPFYTSSLMSAPEQQLYWKLKKALPDHLIAFQVQTSRVLKVKKGHNFGTWHNRINRMSYDFVVCNKNSYPIAVIELDDSSHERDEARIETDKKKNKATTDAGLKIYRWKVNETPSHEEIKALFNGKQ</sequence>
<dbReference type="OrthoDB" id="6882268at2"/>
<dbReference type="RefSeq" id="WP_106742423.1">
    <property type="nucleotide sequence ID" value="NZ_PXYY01000071.1"/>
</dbReference>
<dbReference type="Pfam" id="PF10881">
    <property type="entry name" value="DUF2726"/>
    <property type="match status" value="1"/>
</dbReference>
<dbReference type="AlphaFoldDB" id="A0A2P7TYM9"/>
<reference evidence="2 3" key="1">
    <citation type="submission" date="2018-03" db="EMBL/GenBank/DDBJ databases">
        <title>Neisseria weixii sp. nov., isolated from the intestinal contents of Tibetan Plateau pika (Ochotona curzoniae) in Yushu, Qinghai Province, China.</title>
        <authorList>
            <person name="Gui Z."/>
        </authorList>
    </citation>
    <scope>NUCLEOTIDE SEQUENCE [LARGE SCALE GENOMIC DNA]</scope>
    <source>
        <strain evidence="2 3">ATCC 51483</strain>
    </source>
</reference>
<dbReference type="InterPro" id="IPR024402">
    <property type="entry name" value="DUF2726"/>
</dbReference>
<proteinExistence type="predicted"/>
<dbReference type="EMBL" id="PXYY01000071">
    <property type="protein sequence ID" value="PSJ79805.1"/>
    <property type="molecule type" value="Genomic_DNA"/>
</dbReference>
<feature type="domain" description="DUF2726" evidence="1">
    <location>
        <begin position="46"/>
        <end position="160"/>
    </location>
</feature>
<evidence type="ECO:0000313" key="3">
    <source>
        <dbReference type="Proteomes" id="UP000241868"/>
    </source>
</evidence>
<name>A0A2P7TYM9_9NEIS</name>
<dbReference type="Gene3D" id="3.40.960.10">
    <property type="entry name" value="VSR Endonuclease"/>
    <property type="match status" value="1"/>
</dbReference>
<protein>
    <recommendedName>
        <fullName evidence="1">DUF2726 domain-containing protein</fullName>
    </recommendedName>
</protein>
<gene>
    <name evidence="2" type="ORF">C7N83_10015</name>
</gene>
<evidence type="ECO:0000259" key="1">
    <source>
        <dbReference type="Pfam" id="PF10881"/>
    </source>
</evidence>
<dbReference type="Proteomes" id="UP000241868">
    <property type="component" value="Unassembled WGS sequence"/>
</dbReference>
<keyword evidence="3" id="KW-1185">Reference proteome</keyword>